<evidence type="ECO:0008006" key="3">
    <source>
        <dbReference type="Google" id="ProtNLM"/>
    </source>
</evidence>
<dbReference type="EMBL" id="CP071382">
    <property type="protein sequence ID" value="QSV45939.1"/>
    <property type="molecule type" value="Genomic_DNA"/>
</dbReference>
<evidence type="ECO:0000313" key="2">
    <source>
        <dbReference type="Proteomes" id="UP000663651"/>
    </source>
</evidence>
<organism evidence="1 2">
    <name type="scientific">Geobacter benzoatilyticus</name>
    <dbReference type="NCBI Taxonomy" id="2815309"/>
    <lineage>
        <taxon>Bacteria</taxon>
        <taxon>Pseudomonadati</taxon>
        <taxon>Thermodesulfobacteriota</taxon>
        <taxon>Desulfuromonadia</taxon>
        <taxon>Geobacterales</taxon>
        <taxon>Geobacteraceae</taxon>
        <taxon>Geobacter</taxon>
    </lineage>
</organism>
<sequence length="108" mass="12703">MSIEDAIAENLPFQRIAAICKHFKEVDKNIDFAAALRKPYRRRKISLYESLENIVDSRHRIIHRGQLDLQLDDKAVSSMLHDMKEGIIRCYKHLTSVKGWGYDQWWGC</sequence>
<dbReference type="RefSeq" id="WP_207163730.1">
    <property type="nucleotide sequence ID" value="NZ_CP071382.1"/>
</dbReference>
<evidence type="ECO:0000313" key="1">
    <source>
        <dbReference type="EMBL" id="QSV45939.1"/>
    </source>
</evidence>
<gene>
    <name evidence="1" type="ORF">JZM60_01185</name>
</gene>
<proteinExistence type="predicted"/>
<accession>A0ABX7Q3A8</accession>
<dbReference type="Proteomes" id="UP000663651">
    <property type="component" value="Chromosome"/>
</dbReference>
<keyword evidence="2" id="KW-1185">Reference proteome</keyword>
<protein>
    <recommendedName>
        <fullName evidence="3">RiboL-PSP-HEPN domain-containing protein</fullName>
    </recommendedName>
</protein>
<reference evidence="1 2" key="1">
    <citation type="submission" date="2021-03" db="EMBL/GenBank/DDBJ databases">
        <title>Geobacter metallireducens gen. nov. sp. nov., a microorganism capable of coupling the complete oxidation of organic compounds to the reduction of iron and other metals.</title>
        <authorList>
            <person name="Li Y."/>
        </authorList>
    </citation>
    <scope>NUCLEOTIDE SEQUENCE [LARGE SCALE GENOMIC DNA]</scope>
    <source>
        <strain evidence="1 2">Jerry-YX</strain>
    </source>
</reference>
<name>A0ABX7Q3A8_9BACT</name>